<evidence type="ECO:0000313" key="1">
    <source>
        <dbReference type="EMBL" id="OBZ66022.1"/>
    </source>
</evidence>
<organism evidence="1 2">
    <name type="scientific">Grifola frondosa</name>
    <name type="common">Maitake</name>
    <name type="synonym">Polyporus frondosus</name>
    <dbReference type="NCBI Taxonomy" id="5627"/>
    <lineage>
        <taxon>Eukaryota</taxon>
        <taxon>Fungi</taxon>
        <taxon>Dikarya</taxon>
        <taxon>Basidiomycota</taxon>
        <taxon>Agaricomycotina</taxon>
        <taxon>Agaricomycetes</taxon>
        <taxon>Polyporales</taxon>
        <taxon>Grifolaceae</taxon>
        <taxon>Grifola</taxon>
    </lineage>
</organism>
<dbReference type="EMBL" id="LUGG01000034">
    <property type="protein sequence ID" value="OBZ66022.1"/>
    <property type="molecule type" value="Genomic_DNA"/>
</dbReference>
<keyword evidence="2" id="KW-1185">Reference proteome</keyword>
<dbReference type="Proteomes" id="UP000092993">
    <property type="component" value="Unassembled WGS sequence"/>
</dbReference>
<sequence length="160" mass="18343">MLTTLRYHKTPVVIYRTSRNHVVPGALRLARNSYFRCLDSTMSRTAMYRHFWPVQIVSVPNCSCILAKSHRLCYRCAYRASLLPKDSELDARLFTNHQSGSKSLSDIFPSPAPVAGSTATDVKAIWNTDKTILLDILRCKYNVGISRFKHFWPKAQYTRS</sequence>
<gene>
    <name evidence="1" type="ORF">A0H81_13990</name>
</gene>
<reference evidence="1 2" key="1">
    <citation type="submission" date="2016-03" db="EMBL/GenBank/DDBJ databases">
        <title>Whole genome sequencing of Grifola frondosa 9006-11.</title>
        <authorList>
            <person name="Min B."/>
            <person name="Park H."/>
            <person name="Kim J.-G."/>
            <person name="Cho H."/>
            <person name="Oh Y.-L."/>
            <person name="Kong W.-S."/>
            <person name="Choi I.-G."/>
        </authorList>
    </citation>
    <scope>NUCLEOTIDE SEQUENCE [LARGE SCALE GENOMIC DNA]</scope>
    <source>
        <strain evidence="1 2">9006-11</strain>
    </source>
</reference>
<dbReference type="AlphaFoldDB" id="A0A1C7LMM7"/>
<proteinExistence type="predicted"/>
<accession>A0A1C7LMM7</accession>
<protein>
    <submittedName>
        <fullName evidence="1">Uncharacterized protein</fullName>
    </submittedName>
</protein>
<evidence type="ECO:0000313" key="2">
    <source>
        <dbReference type="Proteomes" id="UP000092993"/>
    </source>
</evidence>
<name>A0A1C7LMM7_GRIFR</name>
<comment type="caution">
    <text evidence="1">The sequence shown here is derived from an EMBL/GenBank/DDBJ whole genome shotgun (WGS) entry which is preliminary data.</text>
</comment>